<dbReference type="GO" id="GO:0005737">
    <property type="term" value="C:cytoplasm"/>
    <property type="evidence" value="ECO:0007669"/>
    <property type="project" value="UniProtKB-SubCell"/>
</dbReference>
<keyword evidence="3 15" id="KW-0808">Transferase</keyword>
<dbReference type="Pfam" id="PF03588">
    <property type="entry name" value="Leu_Phe_trans"/>
    <property type="match status" value="1"/>
</dbReference>
<dbReference type="PANTHER" id="PTHR30098">
    <property type="entry name" value="LEUCYL/PHENYLALANYL-TRNA--PROTEIN TRANSFERASE"/>
    <property type="match status" value="1"/>
</dbReference>
<evidence type="ECO:0000256" key="13">
    <source>
        <dbReference type="ARBA" id="ARBA00077165"/>
    </source>
</evidence>
<comment type="catalytic activity">
    <reaction evidence="5 15">
        <text>L-phenylalanyl-tRNA(Phe) + an N-terminal L-alpha-aminoacyl-[protein] = an N-terminal L-phenylalanyl-L-alpha-aminoacyl-[protein] + tRNA(Phe)</text>
        <dbReference type="Rhea" id="RHEA:43632"/>
        <dbReference type="Rhea" id="RHEA-COMP:9668"/>
        <dbReference type="Rhea" id="RHEA-COMP:9699"/>
        <dbReference type="Rhea" id="RHEA-COMP:10636"/>
        <dbReference type="Rhea" id="RHEA-COMP:10637"/>
        <dbReference type="ChEBI" id="CHEBI:78442"/>
        <dbReference type="ChEBI" id="CHEBI:78531"/>
        <dbReference type="ChEBI" id="CHEBI:78597"/>
        <dbReference type="ChEBI" id="CHEBI:83561"/>
        <dbReference type="EC" id="2.3.2.6"/>
    </reaction>
</comment>
<dbReference type="InterPro" id="IPR042203">
    <property type="entry name" value="Leu/Phe-tRNA_Trfase_C"/>
</dbReference>
<keyword evidence="17" id="KW-1185">Reference proteome</keyword>
<gene>
    <name evidence="15" type="primary">aat</name>
    <name evidence="16" type="ORF">SAMN05421644_10728</name>
</gene>
<evidence type="ECO:0000256" key="11">
    <source>
        <dbReference type="ARBA" id="ARBA00074372"/>
    </source>
</evidence>
<evidence type="ECO:0000256" key="12">
    <source>
        <dbReference type="ARBA" id="ARBA00077136"/>
    </source>
</evidence>
<comment type="function">
    <text evidence="8 15">Functions in the N-end rule pathway of protein degradation where it conjugates Leu, Phe and, less efficiently, Met from aminoacyl-tRNAs to the N-termini of proteins containing an N-terminal arginine or lysine.</text>
</comment>
<dbReference type="Gene3D" id="3.40.630.70">
    <property type="entry name" value="Leucyl/phenylalanyl-tRNA-protein transferase, C-terminal domain"/>
    <property type="match status" value="1"/>
</dbReference>
<reference evidence="17" key="1">
    <citation type="submission" date="2016-10" db="EMBL/GenBank/DDBJ databases">
        <authorList>
            <person name="Varghese N."/>
            <person name="Submissions S."/>
        </authorList>
    </citation>
    <scope>NUCLEOTIDE SEQUENCE [LARGE SCALE GENOMIC DNA]</scope>
    <source>
        <strain evidence="17">DSM 173</strain>
    </source>
</reference>
<dbReference type="PANTHER" id="PTHR30098:SF2">
    <property type="entry name" value="LEUCYL_PHENYLALANYL-TRNA--PROTEIN TRANSFERASE"/>
    <property type="match status" value="1"/>
</dbReference>
<evidence type="ECO:0000256" key="4">
    <source>
        <dbReference type="ARBA" id="ARBA00023315"/>
    </source>
</evidence>
<evidence type="ECO:0000256" key="2">
    <source>
        <dbReference type="ARBA" id="ARBA00022490"/>
    </source>
</evidence>
<evidence type="ECO:0000313" key="16">
    <source>
        <dbReference type="EMBL" id="SDX58165.1"/>
    </source>
</evidence>
<dbReference type="Gene3D" id="3.30.70.3550">
    <property type="entry name" value="Leucyl/phenylalanyl-tRNA-protein transferase, N-terminal domain"/>
    <property type="match status" value="1"/>
</dbReference>
<dbReference type="FunFam" id="3.30.70.3550:FF:000001">
    <property type="entry name" value="Leucyl/phenylalanyl-tRNA--protein transferase"/>
    <property type="match status" value="1"/>
</dbReference>
<dbReference type="GO" id="GO:0030163">
    <property type="term" value="P:protein catabolic process"/>
    <property type="evidence" value="ECO:0007669"/>
    <property type="project" value="UniProtKB-UniRule"/>
</dbReference>
<comment type="catalytic activity">
    <reaction evidence="6 15">
        <text>N-terminal L-arginyl-[protein] + L-leucyl-tRNA(Leu) = N-terminal L-leucyl-L-arginyl-[protein] + tRNA(Leu) + H(+)</text>
        <dbReference type="Rhea" id="RHEA:50416"/>
        <dbReference type="Rhea" id="RHEA-COMP:9613"/>
        <dbReference type="Rhea" id="RHEA-COMP:9622"/>
        <dbReference type="Rhea" id="RHEA-COMP:12672"/>
        <dbReference type="Rhea" id="RHEA-COMP:12673"/>
        <dbReference type="ChEBI" id="CHEBI:15378"/>
        <dbReference type="ChEBI" id="CHEBI:64719"/>
        <dbReference type="ChEBI" id="CHEBI:78442"/>
        <dbReference type="ChEBI" id="CHEBI:78494"/>
        <dbReference type="ChEBI" id="CHEBI:133044"/>
        <dbReference type="EC" id="2.3.2.6"/>
    </reaction>
</comment>
<dbReference type="AlphaFoldDB" id="A0A1H3CVK9"/>
<name>A0A1H3CVK9_ALLWA</name>
<dbReference type="SUPFAM" id="SSF55729">
    <property type="entry name" value="Acyl-CoA N-acyltransferases (Nat)"/>
    <property type="match status" value="1"/>
</dbReference>
<dbReference type="InterPro" id="IPR016181">
    <property type="entry name" value="Acyl_CoA_acyltransferase"/>
</dbReference>
<dbReference type="STRING" id="61595.SAMN05421644_10728"/>
<dbReference type="OrthoDB" id="9790282at2"/>
<evidence type="ECO:0000256" key="10">
    <source>
        <dbReference type="ARBA" id="ARBA00066767"/>
    </source>
</evidence>
<evidence type="ECO:0000256" key="6">
    <source>
        <dbReference type="ARBA" id="ARBA00050652"/>
    </source>
</evidence>
<dbReference type="GO" id="GO:0008914">
    <property type="term" value="F:leucyl-tRNA--protein transferase activity"/>
    <property type="evidence" value="ECO:0007669"/>
    <property type="project" value="UniProtKB-UniRule"/>
</dbReference>
<evidence type="ECO:0000256" key="9">
    <source>
        <dbReference type="ARBA" id="ARBA00061535"/>
    </source>
</evidence>
<comment type="subcellular location">
    <subcellularLocation>
        <location evidence="1 15">Cytoplasm</location>
    </subcellularLocation>
</comment>
<keyword evidence="2 15" id="KW-0963">Cytoplasm</keyword>
<evidence type="ECO:0000256" key="15">
    <source>
        <dbReference type="HAMAP-Rule" id="MF_00688"/>
    </source>
</evidence>
<keyword evidence="4 15" id="KW-0012">Acyltransferase</keyword>
<evidence type="ECO:0000256" key="1">
    <source>
        <dbReference type="ARBA" id="ARBA00004496"/>
    </source>
</evidence>
<accession>A0A1H3CVK9</accession>
<dbReference type="EMBL" id="FNOW01000007">
    <property type="protein sequence ID" value="SDX58165.1"/>
    <property type="molecule type" value="Genomic_DNA"/>
</dbReference>
<dbReference type="InterPro" id="IPR004616">
    <property type="entry name" value="Leu/Phe-tRNA_Trfase"/>
</dbReference>
<dbReference type="Proteomes" id="UP000198672">
    <property type="component" value="Unassembled WGS sequence"/>
</dbReference>
<comment type="catalytic activity">
    <reaction evidence="7 15">
        <text>N-terminal L-lysyl-[protein] + L-leucyl-tRNA(Leu) = N-terminal L-leucyl-L-lysyl-[protein] + tRNA(Leu) + H(+)</text>
        <dbReference type="Rhea" id="RHEA:12340"/>
        <dbReference type="Rhea" id="RHEA-COMP:9613"/>
        <dbReference type="Rhea" id="RHEA-COMP:9622"/>
        <dbReference type="Rhea" id="RHEA-COMP:12670"/>
        <dbReference type="Rhea" id="RHEA-COMP:12671"/>
        <dbReference type="ChEBI" id="CHEBI:15378"/>
        <dbReference type="ChEBI" id="CHEBI:65249"/>
        <dbReference type="ChEBI" id="CHEBI:78442"/>
        <dbReference type="ChEBI" id="CHEBI:78494"/>
        <dbReference type="ChEBI" id="CHEBI:133043"/>
        <dbReference type="EC" id="2.3.2.6"/>
    </reaction>
</comment>
<evidence type="ECO:0000256" key="14">
    <source>
        <dbReference type="ARBA" id="ARBA00083640"/>
    </source>
</evidence>
<dbReference type="NCBIfam" id="TIGR00667">
    <property type="entry name" value="aat"/>
    <property type="match status" value="1"/>
</dbReference>
<dbReference type="HAMAP" id="MF_00688">
    <property type="entry name" value="Leu_Phe_trans"/>
    <property type="match status" value="1"/>
</dbReference>
<dbReference type="EC" id="2.3.2.6" evidence="10 15"/>
<organism evidence="16 17">
    <name type="scientific">Allochromatium warmingii</name>
    <name type="common">Chromatium warmingii</name>
    <dbReference type="NCBI Taxonomy" id="61595"/>
    <lineage>
        <taxon>Bacteria</taxon>
        <taxon>Pseudomonadati</taxon>
        <taxon>Pseudomonadota</taxon>
        <taxon>Gammaproteobacteria</taxon>
        <taxon>Chromatiales</taxon>
        <taxon>Chromatiaceae</taxon>
        <taxon>Allochromatium</taxon>
    </lineage>
</organism>
<comment type="similarity">
    <text evidence="9 15">Belongs to the L/F-transferase family.</text>
</comment>
<evidence type="ECO:0000256" key="5">
    <source>
        <dbReference type="ARBA" id="ARBA00050607"/>
    </source>
</evidence>
<evidence type="ECO:0000256" key="7">
    <source>
        <dbReference type="ARBA" id="ARBA00051538"/>
    </source>
</evidence>
<evidence type="ECO:0000256" key="3">
    <source>
        <dbReference type="ARBA" id="ARBA00022679"/>
    </source>
</evidence>
<evidence type="ECO:0000256" key="8">
    <source>
        <dbReference type="ARBA" id="ARBA00054043"/>
    </source>
</evidence>
<dbReference type="RefSeq" id="WP_091332387.1">
    <property type="nucleotide sequence ID" value="NZ_FNOW01000007.1"/>
</dbReference>
<dbReference type="InterPro" id="IPR042221">
    <property type="entry name" value="Leu/Phe-tRNA_Trfase_N"/>
</dbReference>
<proteinExistence type="inferred from homology"/>
<protein>
    <recommendedName>
        <fullName evidence="11 15">Leucyl/phenylalanyl-tRNA--protein transferase</fullName>
        <ecNumber evidence="10 15">2.3.2.6</ecNumber>
    </recommendedName>
    <alternativeName>
        <fullName evidence="12 15">L/F-transferase</fullName>
    </alternativeName>
    <alternativeName>
        <fullName evidence="13 15">Leucyltransferase</fullName>
    </alternativeName>
    <alternativeName>
        <fullName evidence="14 15">Phenyalanyltransferase</fullName>
    </alternativeName>
</protein>
<evidence type="ECO:0000313" key="17">
    <source>
        <dbReference type="Proteomes" id="UP000198672"/>
    </source>
</evidence>
<sequence>MLTLLDPCDCTRFPDPALALREPNGLLAVGGDLSPERLLHAYRRGIFPWFSAGDPILWWSPDPRAILLPEHFHGSRSLRKRLRRSTLVTTLDRDFAAVLHGCAAPRDAEGGTWLVPDMIVAYQRLHALGLAHSVEVWQDDMLVGGLYGVAIGRAFFGESMFSRVSDASKIALARLCEQLRDWGFGVIDCQMTTAHLLRMGAREVSRVEFLTRLAHHGSRPGYVHSWDDGGERPASAIQIVTAADA</sequence>